<evidence type="ECO:0000313" key="4">
    <source>
        <dbReference type="Proteomes" id="UP000027936"/>
    </source>
</evidence>
<gene>
    <name evidence="3" type="ORF">M670_01115</name>
</gene>
<dbReference type="InterPro" id="IPR053864">
    <property type="entry name" value="DUF6933"/>
</dbReference>
<evidence type="ECO:0000259" key="2">
    <source>
        <dbReference type="Pfam" id="PF22016"/>
    </source>
</evidence>
<feature type="domain" description="Plasmid pRiA4b Orf3-like" evidence="1">
    <location>
        <begin position="186"/>
        <end position="354"/>
    </location>
</feature>
<evidence type="ECO:0000259" key="1">
    <source>
        <dbReference type="Pfam" id="PF07929"/>
    </source>
</evidence>
<dbReference type="Proteomes" id="UP000027936">
    <property type="component" value="Unassembled WGS sequence"/>
</dbReference>
<feature type="domain" description="DUF6933" evidence="2">
    <location>
        <begin position="2"/>
        <end position="164"/>
    </location>
</feature>
<dbReference type="PANTHER" id="PTHR41878:SF1">
    <property type="entry name" value="TNPR PROTEIN"/>
    <property type="match status" value="1"/>
</dbReference>
<accession>A0A072NQ24</accession>
<proteinExistence type="predicted"/>
<comment type="caution">
    <text evidence="3">The sequence shown here is derived from an EMBL/GenBank/DDBJ whole genome shotgun (WGS) entry which is preliminary data.</text>
</comment>
<dbReference type="Pfam" id="PF22016">
    <property type="entry name" value="DUF6933"/>
    <property type="match status" value="1"/>
</dbReference>
<dbReference type="InterPro" id="IPR012912">
    <property type="entry name" value="Plasmid_pRiA4b_Orf3-like"/>
</dbReference>
<protein>
    <submittedName>
        <fullName evidence="3">Plasmid pRiA4b ORF-3-like protein</fullName>
    </submittedName>
</protein>
<dbReference type="Gene3D" id="3.10.290.30">
    <property type="entry name" value="MM3350-like"/>
    <property type="match status" value="1"/>
</dbReference>
<dbReference type="Pfam" id="PF07929">
    <property type="entry name" value="PRiA4_ORF3"/>
    <property type="match status" value="1"/>
</dbReference>
<dbReference type="SUPFAM" id="SSF159941">
    <property type="entry name" value="MM3350-like"/>
    <property type="match status" value="1"/>
</dbReference>
<reference evidence="3 4" key="1">
    <citation type="submission" date="2014-04" db="EMBL/GenBank/DDBJ databases">
        <title>Draft genome sequence of Bacillus azotoformans MEV2011, a (co-) denitrifying strain unable to grow in the presence of oxygen.</title>
        <authorList>
            <person name="Nielsen M."/>
            <person name="Schreiber L."/>
            <person name="Finster K."/>
            <person name="Schramm A."/>
        </authorList>
    </citation>
    <scope>NUCLEOTIDE SEQUENCE [LARGE SCALE GENOMIC DNA]</scope>
    <source>
        <strain evidence="3 4">MEV2011</strain>
    </source>
</reference>
<dbReference type="PANTHER" id="PTHR41878">
    <property type="entry name" value="LEXA REPRESSOR-RELATED"/>
    <property type="match status" value="1"/>
</dbReference>
<sequence>MIIQCTKSLLDKVGIKGNELASSEGHEQFPDSLMAWHANFVSINRRKAIILMNNETRYPIVIYRPSIKDFSKIKELIREAIMQALRMEGVRKEVIEAYLDKAGEISFSKTSSRSMVAKMNNTVREIEFMGTYLDEEAKIQRYISLVVGRLIQISGSNEGFYPFEKMLEYLGSISGIDIDEVLDIDLYQLKIQINIEGHDIWRRVLVPATYSFRHLHNIIQTVFDWQNYHLHEFVVERAENKPIKILMDDDPETLEYINIDEFDVRQERFVALEDIFPEYNEVMYEYDFGDAWEHTVTLEKVVKSKTFQATYLDGNGERPPEDVGGAGGFEEYLRIMDNEKHPRHQDIKAWAESQKERKLGPEKINQRLNRVTSGSGFSTIVI</sequence>
<dbReference type="OrthoDB" id="9801392at2"/>
<dbReference type="AlphaFoldDB" id="A0A072NQ24"/>
<name>A0A072NQ24_SCHAZ</name>
<dbReference type="PATRIC" id="fig|1348973.3.peg.1086"/>
<organism evidence="3 4">
    <name type="scientific">Schinkia azotoformans MEV2011</name>
    <dbReference type="NCBI Taxonomy" id="1348973"/>
    <lineage>
        <taxon>Bacteria</taxon>
        <taxon>Bacillati</taxon>
        <taxon>Bacillota</taxon>
        <taxon>Bacilli</taxon>
        <taxon>Bacillales</taxon>
        <taxon>Bacillaceae</taxon>
        <taxon>Calidifontibacillus/Schinkia group</taxon>
        <taxon>Schinkia</taxon>
    </lineage>
</organism>
<dbReference type="RefSeq" id="WP_035193942.1">
    <property type="nucleotide sequence ID" value="NZ_JJRY01000003.1"/>
</dbReference>
<dbReference type="InterPro" id="IPR024047">
    <property type="entry name" value="MM3350-like_sf"/>
</dbReference>
<dbReference type="EMBL" id="JJRY01000003">
    <property type="protein sequence ID" value="KEF39352.1"/>
    <property type="molecule type" value="Genomic_DNA"/>
</dbReference>
<evidence type="ECO:0000313" key="3">
    <source>
        <dbReference type="EMBL" id="KEF39352.1"/>
    </source>
</evidence>